<dbReference type="Gene3D" id="3.40.50.720">
    <property type="entry name" value="NAD(P)-binding Rossmann-like Domain"/>
    <property type="match status" value="1"/>
</dbReference>
<name>A0A2P8R058_9BACT</name>
<organism evidence="2 3">
    <name type="scientific">Campylobacter blaseri</name>
    <dbReference type="NCBI Taxonomy" id="2042961"/>
    <lineage>
        <taxon>Bacteria</taxon>
        <taxon>Pseudomonadati</taxon>
        <taxon>Campylobacterota</taxon>
        <taxon>Epsilonproteobacteria</taxon>
        <taxon>Campylobacterales</taxon>
        <taxon>Campylobacteraceae</taxon>
        <taxon>Campylobacter</taxon>
    </lineage>
</organism>
<reference evidence="3" key="1">
    <citation type="submission" date="2017-10" db="EMBL/GenBank/DDBJ databases">
        <title>Campylobacter species from seals.</title>
        <authorList>
            <person name="Gilbert M.J."/>
            <person name="Zomer A.L."/>
            <person name="Timmerman A.J."/>
            <person name="Duim B."/>
            <person name="Wagenaar J.A."/>
        </authorList>
    </citation>
    <scope>NUCLEOTIDE SEQUENCE [LARGE SCALE GENOMIC DNA]</scope>
    <source>
        <strain evidence="3">17S00004-5</strain>
    </source>
</reference>
<dbReference type="PANTHER" id="PTHR43377:SF1">
    <property type="entry name" value="BILIVERDIN REDUCTASE A"/>
    <property type="match status" value="1"/>
</dbReference>
<evidence type="ECO:0000259" key="1">
    <source>
        <dbReference type="Pfam" id="PF01408"/>
    </source>
</evidence>
<dbReference type="AlphaFoldDB" id="A0A2P8R058"/>
<protein>
    <recommendedName>
        <fullName evidence="1">Gfo/Idh/MocA-like oxidoreductase N-terminal domain-containing protein</fullName>
    </recommendedName>
</protein>
<feature type="domain" description="Gfo/Idh/MocA-like oxidoreductase N-terminal" evidence="1">
    <location>
        <begin position="3"/>
        <end position="116"/>
    </location>
</feature>
<gene>
    <name evidence="2" type="ORF">CQ405_04790</name>
</gene>
<dbReference type="InterPro" id="IPR000683">
    <property type="entry name" value="Gfo/Idh/MocA-like_OxRdtase_N"/>
</dbReference>
<dbReference type="RefSeq" id="WP_106871244.1">
    <property type="nucleotide sequence ID" value="NZ_CP053841.1"/>
</dbReference>
<comment type="caution">
    <text evidence="2">The sequence shown here is derived from an EMBL/GenBank/DDBJ whole genome shotgun (WGS) entry which is preliminary data.</text>
</comment>
<accession>A0A2P8R058</accession>
<evidence type="ECO:0000313" key="3">
    <source>
        <dbReference type="Proteomes" id="UP000240535"/>
    </source>
</evidence>
<dbReference type="InterPro" id="IPR051450">
    <property type="entry name" value="Gfo/Idh/MocA_Oxidoreductases"/>
</dbReference>
<dbReference type="EMBL" id="PDHH01000004">
    <property type="protein sequence ID" value="PSM51886.1"/>
    <property type="molecule type" value="Genomic_DNA"/>
</dbReference>
<dbReference type="SUPFAM" id="SSF51735">
    <property type="entry name" value="NAD(P)-binding Rossmann-fold domains"/>
    <property type="match status" value="1"/>
</dbReference>
<sequence>MKVKVALIGLGKIGKEHLSELRRSDYFELVAVCDKEEIQEFGRFAFFKDIDEMFAVSKPQAVIITTPSRTHKEIILKCMKYIKNIFVEPPFTSNLEQAREMKYAASINNVKIAIGFNDRFNPTVTSLVREFKKEKNIYSINIIRACNCKNDMDIVENFLLRDLDLVRFLTNSDINLFDMKKIIFENQDSLAIAHSNLKTKNNILVNISSNSFYPQYRVVMEICAESGIYLADLAEFSLCKLTSNGRVNLKVENEDFSIRNEHKYFYEMCTNDNSGPLARVEDIIKAREILK</sequence>
<dbReference type="GO" id="GO:0000166">
    <property type="term" value="F:nucleotide binding"/>
    <property type="evidence" value="ECO:0007669"/>
    <property type="project" value="InterPro"/>
</dbReference>
<dbReference type="Gene3D" id="3.30.360.10">
    <property type="entry name" value="Dihydrodipicolinate Reductase, domain 2"/>
    <property type="match status" value="1"/>
</dbReference>
<dbReference type="OrthoDB" id="5352646at2"/>
<evidence type="ECO:0000313" key="2">
    <source>
        <dbReference type="EMBL" id="PSM51886.1"/>
    </source>
</evidence>
<dbReference type="Proteomes" id="UP000240535">
    <property type="component" value="Unassembled WGS sequence"/>
</dbReference>
<dbReference type="PANTHER" id="PTHR43377">
    <property type="entry name" value="BILIVERDIN REDUCTASE A"/>
    <property type="match status" value="1"/>
</dbReference>
<keyword evidence="3" id="KW-1185">Reference proteome</keyword>
<dbReference type="InterPro" id="IPR036291">
    <property type="entry name" value="NAD(P)-bd_dom_sf"/>
</dbReference>
<proteinExistence type="predicted"/>
<dbReference type="Pfam" id="PF01408">
    <property type="entry name" value="GFO_IDH_MocA"/>
    <property type="match status" value="1"/>
</dbReference>